<dbReference type="InterPro" id="IPR003347">
    <property type="entry name" value="JmjC_dom"/>
</dbReference>
<evidence type="ECO:0000313" key="8">
    <source>
        <dbReference type="Proteomes" id="UP000008068"/>
    </source>
</evidence>
<evidence type="ECO:0000256" key="5">
    <source>
        <dbReference type="ARBA" id="ARBA00023163"/>
    </source>
</evidence>
<dbReference type="GO" id="GO:0046872">
    <property type="term" value="F:metal ion binding"/>
    <property type="evidence" value="ECO:0007669"/>
    <property type="project" value="UniProtKB-KW"/>
</dbReference>
<name>G0MQS2_CAEBE</name>
<dbReference type="PROSITE" id="PS51184">
    <property type="entry name" value="JMJC"/>
    <property type="match status" value="1"/>
</dbReference>
<keyword evidence="8" id="KW-1185">Reference proteome</keyword>
<dbReference type="OrthoDB" id="5876800at2759"/>
<dbReference type="AlphaFoldDB" id="G0MQS2"/>
<dbReference type="PANTHER" id="PTHR23123">
    <property type="entry name" value="PHD/F-BOX CONTAINING PROTEIN"/>
    <property type="match status" value="1"/>
</dbReference>
<evidence type="ECO:0000256" key="2">
    <source>
        <dbReference type="ARBA" id="ARBA00023002"/>
    </source>
</evidence>
<feature type="domain" description="JmjC" evidence="6">
    <location>
        <begin position="260"/>
        <end position="416"/>
    </location>
</feature>
<evidence type="ECO:0000313" key="7">
    <source>
        <dbReference type="EMBL" id="EGT41573.1"/>
    </source>
</evidence>
<dbReference type="SMART" id="SM00558">
    <property type="entry name" value="JmjC"/>
    <property type="match status" value="1"/>
</dbReference>
<protein>
    <recommendedName>
        <fullName evidence="6">JmjC domain-containing protein</fullName>
    </recommendedName>
</protein>
<dbReference type="Proteomes" id="UP000008068">
    <property type="component" value="Unassembled WGS sequence"/>
</dbReference>
<keyword evidence="5" id="KW-0804">Transcription</keyword>
<keyword evidence="4" id="KW-0805">Transcription regulation</keyword>
<dbReference type="InParanoid" id="G0MQS2"/>
<keyword evidence="2" id="KW-0560">Oxidoreductase</keyword>
<dbReference type="HOGENOM" id="CLU_534460_0_0_1"/>
<sequence>MIKNREEGEAHAKALVEFVESQNFVMKSRDIHEALKNVQKMGNTQRVNHKNRLSAHFFFIDGMTMKCSLPGCQGLKNPLEYRKEAFLNHLNRKHGKNHFSEYYMITFVMEDRKLRVMDATQLKKWFEDETNRQKTVIETKSWIEKVYSEWSQKVPDATEDQNFKFCSDANEFKRKFEASNQEFNWTAIFIVNNSSGIGSYPDKDTLLRVMREKAPAEKVPYHDLHQELFLKTSLKEFLDLFQTKAVYRLTVYNLLSFETSHIPELKELIDIPQFAKDRTMFNGLVLQNDNYNYDRYVIMSQAGAFTNFHIDFGGTSTYFYQLTGTKIFYFVEPTDANIAALGLYIRTNKFDGGPGWFGNIPGINVKKAALTAGNTLFMAAGWIHAVYTVTDSIAISGSIFDRSRIEMNLKIRKYEKEARMRKDRTVVQFVKYHYEYLIQKLLPEVGDHNIRKVAMVTTEEQKLVWKTFNQILDLMVEEHRKKKPADQAANSVKLCEEARNRQKKIQNGSV</sequence>
<evidence type="ECO:0000259" key="6">
    <source>
        <dbReference type="PROSITE" id="PS51184"/>
    </source>
</evidence>
<accession>G0MQS2</accession>
<evidence type="ECO:0000256" key="4">
    <source>
        <dbReference type="ARBA" id="ARBA00023015"/>
    </source>
</evidence>
<reference evidence="8" key="1">
    <citation type="submission" date="2011-07" db="EMBL/GenBank/DDBJ databases">
        <authorList>
            <consortium name="Caenorhabditis brenneri Sequencing and Analysis Consortium"/>
            <person name="Wilson R.K."/>
        </authorList>
    </citation>
    <scope>NUCLEOTIDE SEQUENCE [LARGE SCALE GENOMIC DNA]</scope>
    <source>
        <strain evidence="8">PB2801</strain>
    </source>
</reference>
<keyword evidence="1" id="KW-0479">Metal-binding</keyword>
<dbReference type="EMBL" id="GL379807">
    <property type="protein sequence ID" value="EGT41573.1"/>
    <property type="molecule type" value="Genomic_DNA"/>
</dbReference>
<dbReference type="eggNOG" id="KOG1633">
    <property type="taxonomic scope" value="Eukaryota"/>
</dbReference>
<dbReference type="SUPFAM" id="SSF51197">
    <property type="entry name" value="Clavaminate synthase-like"/>
    <property type="match status" value="1"/>
</dbReference>
<organism evidence="8">
    <name type="scientific">Caenorhabditis brenneri</name>
    <name type="common">Nematode worm</name>
    <dbReference type="NCBI Taxonomy" id="135651"/>
    <lineage>
        <taxon>Eukaryota</taxon>
        <taxon>Metazoa</taxon>
        <taxon>Ecdysozoa</taxon>
        <taxon>Nematoda</taxon>
        <taxon>Chromadorea</taxon>
        <taxon>Rhabditida</taxon>
        <taxon>Rhabditina</taxon>
        <taxon>Rhabditomorpha</taxon>
        <taxon>Rhabditoidea</taxon>
        <taxon>Rhabditidae</taxon>
        <taxon>Peloderinae</taxon>
        <taxon>Caenorhabditis</taxon>
    </lineage>
</organism>
<gene>
    <name evidence="7" type="ORF">CAEBREN_12105</name>
</gene>
<evidence type="ECO:0000256" key="3">
    <source>
        <dbReference type="ARBA" id="ARBA00023004"/>
    </source>
</evidence>
<dbReference type="Gene3D" id="2.60.120.650">
    <property type="entry name" value="Cupin"/>
    <property type="match status" value="1"/>
</dbReference>
<proteinExistence type="predicted"/>
<keyword evidence="3" id="KW-0408">Iron</keyword>
<dbReference type="GO" id="GO:0016491">
    <property type="term" value="F:oxidoreductase activity"/>
    <property type="evidence" value="ECO:0007669"/>
    <property type="project" value="UniProtKB-KW"/>
</dbReference>
<evidence type="ECO:0000256" key="1">
    <source>
        <dbReference type="ARBA" id="ARBA00022723"/>
    </source>
</evidence>
<dbReference type="InterPro" id="IPR050690">
    <property type="entry name" value="JHDM1_Histone_Demethylase"/>
</dbReference>
<dbReference type="STRING" id="135651.G0MQS2"/>